<dbReference type="InterPro" id="IPR016187">
    <property type="entry name" value="CTDL_fold"/>
</dbReference>
<reference evidence="3" key="1">
    <citation type="submission" date="2022-11" db="UniProtKB">
        <authorList>
            <consortium name="WormBaseParasite"/>
        </authorList>
    </citation>
    <scope>IDENTIFICATION</scope>
</reference>
<dbReference type="PANTHER" id="PTHR22803">
    <property type="entry name" value="MANNOSE, PHOSPHOLIPASE, LECTIN RECEPTOR RELATED"/>
    <property type="match status" value="1"/>
</dbReference>
<dbReference type="WBParaSite" id="ACRNAN_scaffold672.g27664.t1">
    <property type="protein sequence ID" value="ACRNAN_scaffold672.g27664.t1"/>
    <property type="gene ID" value="ACRNAN_scaffold672.g27664"/>
</dbReference>
<dbReference type="SUPFAM" id="SSF56436">
    <property type="entry name" value="C-type lectin-like"/>
    <property type="match status" value="1"/>
</dbReference>
<sequence>MDTQSGQWFANICDNKLAYICETNATSSNCPTAAPKHVYTCDSEWTFFSGSNACYKVHVENLTWSEAQQVCNTEGANLTSIHNDEENQFIIRITQTGMDVYDIGEPWIGLSSLENDGISYTWVDGTPVDYTNWGPNRPGNPPYSVFPVCYITSDNCIGAADFYGHWIDTEVYRIHRAFICKKLAQLQ</sequence>
<dbReference type="SMART" id="SM00034">
    <property type="entry name" value="CLECT"/>
    <property type="match status" value="1"/>
</dbReference>
<evidence type="ECO:0000259" key="1">
    <source>
        <dbReference type="PROSITE" id="PS50041"/>
    </source>
</evidence>
<name>A0A914EA29_9BILA</name>
<evidence type="ECO:0000313" key="2">
    <source>
        <dbReference type="Proteomes" id="UP000887540"/>
    </source>
</evidence>
<dbReference type="InterPro" id="IPR001304">
    <property type="entry name" value="C-type_lectin-like"/>
</dbReference>
<accession>A0A914EA29</accession>
<keyword evidence="2" id="KW-1185">Reference proteome</keyword>
<feature type="domain" description="C-type lectin" evidence="1">
    <location>
        <begin position="50"/>
        <end position="168"/>
    </location>
</feature>
<evidence type="ECO:0000313" key="3">
    <source>
        <dbReference type="WBParaSite" id="ACRNAN_scaffold672.g27664.t1"/>
    </source>
</evidence>
<dbReference type="Proteomes" id="UP000887540">
    <property type="component" value="Unplaced"/>
</dbReference>
<dbReference type="InterPro" id="IPR016186">
    <property type="entry name" value="C-type_lectin-like/link_sf"/>
</dbReference>
<dbReference type="CDD" id="cd00037">
    <property type="entry name" value="CLECT"/>
    <property type="match status" value="1"/>
</dbReference>
<dbReference type="Gene3D" id="3.10.100.10">
    <property type="entry name" value="Mannose-Binding Protein A, subunit A"/>
    <property type="match status" value="1"/>
</dbReference>
<dbReference type="AlphaFoldDB" id="A0A914EA29"/>
<dbReference type="Pfam" id="PF00059">
    <property type="entry name" value="Lectin_C"/>
    <property type="match status" value="1"/>
</dbReference>
<protein>
    <submittedName>
        <fullName evidence="3">C-type lectin domain-containing protein</fullName>
    </submittedName>
</protein>
<dbReference type="PROSITE" id="PS50041">
    <property type="entry name" value="C_TYPE_LECTIN_2"/>
    <property type="match status" value="1"/>
</dbReference>
<proteinExistence type="predicted"/>
<organism evidence="2 3">
    <name type="scientific">Acrobeloides nanus</name>
    <dbReference type="NCBI Taxonomy" id="290746"/>
    <lineage>
        <taxon>Eukaryota</taxon>
        <taxon>Metazoa</taxon>
        <taxon>Ecdysozoa</taxon>
        <taxon>Nematoda</taxon>
        <taxon>Chromadorea</taxon>
        <taxon>Rhabditida</taxon>
        <taxon>Tylenchina</taxon>
        <taxon>Cephalobomorpha</taxon>
        <taxon>Cephaloboidea</taxon>
        <taxon>Cephalobidae</taxon>
        <taxon>Acrobeloides</taxon>
    </lineage>
</organism>
<dbReference type="InterPro" id="IPR050111">
    <property type="entry name" value="C-type_lectin/snaclec_domain"/>
</dbReference>